<reference evidence="1" key="1">
    <citation type="submission" date="2020-06" db="EMBL/GenBank/DDBJ databases">
        <authorList>
            <person name="Li T."/>
            <person name="Hu X."/>
            <person name="Zhang T."/>
            <person name="Song X."/>
            <person name="Zhang H."/>
            <person name="Dai N."/>
            <person name="Sheng W."/>
            <person name="Hou X."/>
            <person name="Wei L."/>
        </authorList>
    </citation>
    <scope>NUCLEOTIDE SEQUENCE</scope>
    <source>
        <strain evidence="1">3651</strain>
        <tissue evidence="1">Leaf</tissue>
    </source>
</reference>
<dbReference type="EMBL" id="JACGWO010000002">
    <property type="protein sequence ID" value="KAK4435009.1"/>
    <property type="molecule type" value="Genomic_DNA"/>
</dbReference>
<name>A0AAE1YRP1_9LAMI</name>
<reference evidence="1" key="2">
    <citation type="journal article" date="2024" name="Plant">
        <title>Genomic evolution and insights into agronomic trait innovations of Sesamum species.</title>
        <authorList>
            <person name="Miao H."/>
            <person name="Wang L."/>
            <person name="Qu L."/>
            <person name="Liu H."/>
            <person name="Sun Y."/>
            <person name="Le M."/>
            <person name="Wang Q."/>
            <person name="Wei S."/>
            <person name="Zheng Y."/>
            <person name="Lin W."/>
            <person name="Duan Y."/>
            <person name="Cao H."/>
            <person name="Xiong S."/>
            <person name="Wang X."/>
            <person name="Wei L."/>
            <person name="Li C."/>
            <person name="Ma Q."/>
            <person name="Ju M."/>
            <person name="Zhao R."/>
            <person name="Li G."/>
            <person name="Mu C."/>
            <person name="Tian Q."/>
            <person name="Mei H."/>
            <person name="Zhang T."/>
            <person name="Gao T."/>
            <person name="Zhang H."/>
        </authorList>
    </citation>
    <scope>NUCLEOTIDE SEQUENCE</scope>
    <source>
        <strain evidence="1">3651</strain>
    </source>
</reference>
<evidence type="ECO:0000313" key="2">
    <source>
        <dbReference type="Proteomes" id="UP001293254"/>
    </source>
</evidence>
<organism evidence="1 2">
    <name type="scientific">Sesamum alatum</name>
    <dbReference type="NCBI Taxonomy" id="300844"/>
    <lineage>
        <taxon>Eukaryota</taxon>
        <taxon>Viridiplantae</taxon>
        <taxon>Streptophyta</taxon>
        <taxon>Embryophyta</taxon>
        <taxon>Tracheophyta</taxon>
        <taxon>Spermatophyta</taxon>
        <taxon>Magnoliopsida</taxon>
        <taxon>eudicotyledons</taxon>
        <taxon>Gunneridae</taxon>
        <taxon>Pentapetalae</taxon>
        <taxon>asterids</taxon>
        <taxon>lamiids</taxon>
        <taxon>Lamiales</taxon>
        <taxon>Pedaliaceae</taxon>
        <taxon>Sesamum</taxon>
    </lineage>
</organism>
<keyword evidence="2" id="KW-1185">Reference proteome</keyword>
<dbReference type="AlphaFoldDB" id="A0AAE1YRP1"/>
<accession>A0AAE1YRP1</accession>
<gene>
    <name evidence="1" type="ORF">Salat_0663900</name>
</gene>
<evidence type="ECO:0000313" key="1">
    <source>
        <dbReference type="EMBL" id="KAK4435009.1"/>
    </source>
</evidence>
<protein>
    <submittedName>
        <fullName evidence="1">Uncharacterized protein</fullName>
    </submittedName>
</protein>
<dbReference type="Proteomes" id="UP001293254">
    <property type="component" value="Unassembled WGS sequence"/>
</dbReference>
<proteinExistence type="predicted"/>
<comment type="caution">
    <text evidence="1">The sequence shown here is derived from an EMBL/GenBank/DDBJ whole genome shotgun (WGS) entry which is preliminary data.</text>
</comment>
<sequence length="193" mass="20659">MRERALGCNGSLGVGLVCEFPCGFPCGLTCEFSQGSAAVVGFGFGVEFSCGLDNELEFGSEVTWRRTKNGKISVKSAYSLLLEIEARGVALSSTTSPTSVANPGRLRSCLWSLPVPPRVKVLGRKICSEAIPALVKLARRHRDVDTRCAVCGAESKTENTSSLSANLLGWPRKFQTSHGASWRIGGTVLRDGY</sequence>